<gene>
    <name evidence="1" type="ORF">LTS18_011919</name>
</gene>
<reference evidence="1" key="1">
    <citation type="submission" date="2024-09" db="EMBL/GenBank/DDBJ databases">
        <title>Black Yeasts Isolated from many extreme environments.</title>
        <authorList>
            <person name="Coleine C."/>
            <person name="Stajich J.E."/>
            <person name="Selbmann L."/>
        </authorList>
    </citation>
    <scope>NUCLEOTIDE SEQUENCE</scope>
    <source>
        <strain evidence="1">CCFEE 5737</strain>
    </source>
</reference>
<dbReference type="Proteomes" id="UP001186974">
    <property type="component" value="Unassembled WGS sequence"/>
</dbReference>
<evidence type="ECO:0000313" key="1">
    <source>
        <dbReference type="EMBL" id="KAK3080924.1"/>
    </source>
</evidence>
<comment type="caution">
    <text evidence="1">The sequence shown here is derived from an EMBL/GenBank/DDBJ whole genome shotgun (WGS) entry which is preliminary data.</text>
</comment>
<sequence>MQFFAIIAALAAVATAQFNGTAPAGTGAASGTGVLPTSSPSLLPFPGAASNVKVGSALGVVVAGAVALVRSSHSLSPSEHLAGIHS</sequence>
<proteinExistence type="predicted"/>
<accession>A0ACC3DVT1</accession>
<dbReference type="EMBL" id="JAWDJW010000350">
    <property type="protein sequence ID" value="KAK3080924.1"/>
    <property type="molecule type" value="Genomic_DNA"/>
</dbReference>
<name>A0ACC3DVT1_9PEZI</name>
<evidence type="ECO:0000313" key="2">
    <source>
        <dbReference type="Proteomes" id="UP001186974"/>
    </source>
</evidence>
<protein>
    <submittedName>
        <fullName evidence="1">Uncharacterized protein</fullName>
    </submittedName>
</protein>
<organism evidence="1 2">
    <name type="scientific">Coniosporium uncinatum</name>
    <dbReference type="NCBI Taxonomy" id="93489"/>
    <lineage>
        <taxon>Eukaryota</taxon>
        <taxon>Fungi</taxon>
        <taxon>Dikarya</taxon>
        <taxon>Ascomycota</taxon>
        <taxon>Pezizomycotina</taxon>
        <taxon>Dothideomycetes</taxon>
        <taxon>Dothideomycetes incertae sedis</taxon>
        <taxon>Coniosporium</taxon>
    </lineage>
</organism>
<keyword evidence="2" id="KW-1185">Reference proteome</keyword>